<dbReference type="Gene3D" id="3.10.100.10">
    <property type="entry name" value="Mannose-Binding Protein A, subunit A"/>
    <property type="match status" value="1"/>
</dbReference>
<dbReference type="OrthoDB" id="418245at2759"/>
<reference evidence="3" key="1">
    <citation type="submission" date="2021-10" db="EMBL/GenBank/DDBJ databases">
        <title>Tropical sea cucumber genome reveals ecological adaptation and Cuvierian tubules defense mechanism.</title>
        <authorList>
            <person name="Chen T."/>
        </authorList>
    </citation>
    <scope>NUCLEOTIDE SEQUENCE</scope>
    <source>
        <strain evidence="3">Nanhai2018</strain>
        <tissue evidence="3">Muscle</tissue>
    </source>
</reference>
<evidence type="ECO:0000313" key="3">
    <source>
        <dbReference type="EMBL" id="KAJ8023801.1"/>
    </source>
</evidence>
<sequence>MASFNSFCLIVLVASLQQITTADRCPPSWISWGHHCYRFELTNKAVWDAAEANCTECGLPGRPSHLVSIHSKEEQNFLYEVFRLAVREKEQQNAWDPSFYIGLLVGKTETDLSWSDGSRVDYRHWYRGEEPNNFPNSGGEISNGIGLVGRWIDSYAPNTFARYYACKMLQN</sequence>
<keyword evidence="4" id="KW-1185">Reference proteome</keyword>
<evidence type="ECO:0000259" key="2">
    <source>
        <dbReference type="PROSITE" id="PS50041"/>
    </source>
</evidence>
<proteinExistence type="predicted"/>
<dbReference type="InterPro" id="IPR050111">
    <property type="entry name" value="C-type_lectin/snaclec_domain"/>
</dbReference>
<keyword evidence="1" id="KW-0732">Signal</keyword>
<dbReference type="PROSITE" id="PS50041">
    <property type="entry name" value="C_TYPE_LECTIN_2"/>
    <property type="match status" value="1"/>
</dbReference>
<name>A0A9Q0YLS5_HOLLE</name>
<feature type="chain" id="PRO_5040446883" evidence="1">
    <location>
        <begin position="23"/>
        <end position="171"/>
    </location>
</feature>
<dbReference type="Proteomes" id="UP001152320">
    <property type="component" value="Chromosome 19"/>
</dbReference>
<dbReference type="SMART" id="SM00034">
    <property type="entry name" value="CLECT"/>
    <property type="match status" value="1"/>
</dbReference>
<dbReference type="Pfam" id="PF00059">
    <property type="entry name" value="Lectin_C"/>
    <property type="match status" value="1"/>
</dbReference>
<feature type="domain" description="C-type lectin" evidence="2">
    <location>
        <begin position="32"/>
        <end position="153"/>
    </location>
</feature>
<dbReference type="AlphaFoldDB" id="A0A9Q0YLS5"/>
<comment type="caution">
    <text evidence="3">The sequence shown here is derived from an EMBL/GenBank/DDBJ whole genome shotgun (WGS) entry which is preliminary data.</text>
</comment>
<feature type="signal peptide" evidence="1">
    <location>
        <begin position="1"/>
        <end position="22"/>
    </location>
</feature>
<dbReference type="EMBL" id="JAIZAY010000019">
    <property type="protein sequence ID" value="KAJ8023801.1"/>
    <property type="molecule type" value="Genomic_DNA"/>
</dbReference>
<evidence type="ECO:0000256" key="1">
    <source>
        <dbReference type="SAM" id="SignalP"/>
    </source>
</evidence>
<dbReference type="PANTHER" id="PTHR22803">
    <property type="entry name" value="MANNOSE, PHOSPHOLIPASE, LECTIN RECEPTOR RELATED"/>
    <property type="match status" value="1"/>
</dbReference>
<dbReference type="InterPro" id="IPR016187">
    <property type="entry name" value="CTDL_fold"/>
</dbReference>
<dbReference type="InterPro" id="IPR016186">
    <property type="entry name" value="C-type_lectin-like/link_sf"/>
</dbReference>
<evidence type="ECO:0000313" key="4">
    <source>
        <dbReference type="Proteomes" id="UP001152320"/>
    </source>
</evidence>
<dbReference type="InterPro" id="IPR001304">
    <property type="entry name" value="C-type_lectin-like"/>
</dbReference>
<gene>
    <name evidence="3" type="ORF">HOLleu_36344</name>
</gene>
<protein>
    <submittedName>
        <fullName evidence="3">Echinoidin</fullName>
    </submittedName>
</protein>
<dbReference type="SUPFAM" id="SSF56436">
    <property type="entry name" value="C-type lectin-like"/>
    <property type="match status" value="1"/>
</dbReference>
<organism evidence="3 4">
    <name type="scientific">Holothuria leucospilota</name>
    <name type="common">Black long sea cucumber</name>
    <name type="synonym">Mertensiothuria leucospilota</name>
    <dbReference type="NCBI Taxonomy" id="206669"/>
    <lineage>
        <taxon>Eukaryota</taxon>
        <taxon>Metazoa</taxon>
        <taxon>Echinodermata</taxon>
        <taxon>Eleutherozoa</taxon>
        <taxon>Echinozoa</taxon>
        <taxon>Holothuroidea</taxon>
        <taxon>Aspidochirotacea</taxon>
        <taxon>Aspidochirotida</taxon>
        <taxon>Holothuriidae</taxon>
        <taxon>Holothuria</taxon>
    </lineage>
</organism>
<accession>A0A9Q0YLS5</accession>